<dbReference type="InterPro" id="IPR001650">
    <property type="entry name" value="Helicase_C-like"/>
</dbReference>
<dbReference type="EMBL" id="FOKW01000007">
    <property type="protein sequence ID" value="SFC32356.1"/>
    <property type="molecule type" value="Genomic_DNA"/>
</dbReference>
<dbReference type="PANTHER" id="PTHR45766">
    <property type="entry name" value="DNA ANNEALING HELICASE AND ENDONUCLEASE ZRANB3 FAMILY MEMBER"/>
    <property type="match status" value="1"/>
</dbReference>
<dbReference type="PANTHER" id="PTHR45766:SF6">
    <property type="entry name" value="SWI_SNF-RELATED MATRIX-ASSOCIATED ACTIN-DEPENDENT REGULATOR OF CHROMATIN SUBFAMILY A-LIKE PROTEIN 1"/>
    <property type="match status" value="1"/>
</dbReference>
<dbReference type="InterPro" id="IPR022737">
    <property type="entry name" value="RapA_C"/>
</dbReference>
<feature type="compositionally biased region" description="Basic and acidic residues" evidence="2">
    <location>
        <begin position="569"/>
        <end position="593"/>
    </location>
</feature>
<feature type="domain" description="Helicase C-terminal" evidence="3">
    <location>
        <begin position="102"/>
        <end position="245"/>
    </location>
</feature>
<dbReference type="AlphaFoldDB" id="A0A1I1I856"/>
<evidence type="ECO:0000256" key="2">
    <source>
        <dbReference type="SAM" id="MobiDB-lite"/>
    </source>
</evidence>
<dbReference type="InterPro" id="IPR049730">
    <property type="entry name" value="SNF2/RAD54-like_C"/>
</dbReference>
<gene>
    <name evidence="4" type="ORF">SAMN05444422_1071</name>
</gene>
<evidence type="ECO:0000256" key="1">
    <source>
        <dbReference type="ARBA" id="ARBA00022801"/>
    </source>
</evidence>
<dbReference type="Proteomes" id="UP000199161">
    <property type="component" value="Unassembled WGS sequence"/>
</dbReference>
<keyword evidence="5" id="KW-1185">Reference proteome</keyword>
<dbReference type="SUPFAM" id="SSF52540">
    <property type="entry name" value="P-loop containing nucleoside triphosphate hydrolases"/>
    <property type="match status" value="1"/>
</dbReference>
<dbReference type="Pfam" id="PF00271">
    <property type="entry name" value="Helicase_C"/>
    <property type="match status" value="1"/>
</dbReference>
<dbReference type="Pfam" id="PF12137">
    <property type="entry name" value="RapA_C"/>
    <property type="match status" value="1"/>
</dbReference>
<dbReference type="PROSITE" id="PS51194">
    <property type="entry name" value="HELICASE_CTER"/>
    <property type="match status" value="1"/>
</dbReference>
<evidence type="ECO:0000259" key="3">
    <source>
        <dbReference type="PROSITE" id="PS51194"/>
    </source>
</evidence>
<sequence length="612" mass="70572">MVIYQKRLVSSIHAIRMSLENRMRAIQNDAVAEDISDDVQELIPRYSTEPETLTDAERQRVEEELETVTITLNRSQIQEELNRVKQLWQQAKNIETDSKAQLLKEFVDTILSNDPDEKILIFTEYTDTLEYLRDQVFPEHDVAQVYGDLDQDRRRQEMAKFEEEANLMLATDAAQEGLNLQFAHIMVNYDLPWNPIRIDQRMGRLHRYGQERTVEIRNLFFKNTRESEILNLLIEKTNQIESDLGMRSDVLGRILEDVDLDDTIMAAIAENRPTDEVVADVEATIEERREALQTVENEFLIRDRFDLSDEDKEILEVIERSQHGDVSEDDIEVLVRVFFDEFGGDIRGIRPGPARAEGDVFQFDVPDVLSGDQVKSRYEAATFSRSVAMEREDVEFIALDHPLVQSLIEFCLDSDRIRGHVAVKVAEEGESAPGILFNYRLGYVSGAGEAVTEKLVPLYVTPDRTVSTSKPEIIDTLPPEKVVSNGILDRLTSMASDLHKIAEMEAWDQVESFAGEAREEREREVEIKRQHAERHFDEQISEWEERLETYKERDEQGKDMSAPIGNAKRQLESLRRERDEELARLDEEKHVTPEEPELVTASLVLDTHPKNG</sequence>
<accession>A0A1I1I856</accession>
<dbReference type="InterPro" id="IPR027417">
    <property type="entry name" value="P-loop_NTPase"/>
</dbReference>
<feature type="region of interest" description="Disordered" evidence="2">
    <location>
        <begin position="550"/>
        <end position="612"/>
    </location>
</feature>
<dbReference type="Gene3D" id="3.30.360.80">
    <property type="match status" value="1"/>
</dbReference>
<proteinExistence type="predicted"/>
<organism evidence="4 5">
    <name type="scientific">Natronobacterium haloterrestre</name>
    <name type="common">Halobiforma haloterrestris</name>
    <dbReference type="NCBI Taxonomy" id="148448"/>
    <lineage>
        <taxon>Archaea</taxon>
        <taxon>Methanobacteriati</taxon>
        <taxon>Methanobacteriota</taxon>
        <taxon>Stenosarchaea group</taxon>
        <taxon>Halobacteria</taxon>
        <taxon>Halobacteriales</taxon>
        <taxon>Natrialbaceae</taxon>
        <taxon>Natronobacterium</taxon>
    </lineage>
</organism>
<reference evidence="5" key="1">
    <citation type="submission" date="2016-10" db="EMBL/GenBank/DDBJ databases">
        <authorList>
            <person name="Varghese N."/>
            <person name="Submissions S."/>
        </authorList>
    </citation>
    <scope>NUCLEOTIDE SEQUENCE [LARGE SCALE GENOMIC DNA]</scope>
    <source>
        <strain evidence="5">DSM 13078</strain>
    </source>
</reference>
<dbReference type="SMART" id="SM00490">
    <property type="entry name" value="HELICc"/>
    <property type="match status" value="1"/>
</dbReference>
<dbReference type="Gene3D" id="3.40.50.300">
    <property type="entry name" value="P-loop containing nucleotide triphosphate hydrolases"/>
    <property type="match status" value="1"/>
</dbReference>
<keyword evidence="1" id="KW-0378">Hydrolase</keyword>
<dbReference type="GO" id="GO:0016817">
    <property type="term" value="F:hydrolase activity, acting on acid anhydrides"/>
    <property type="evidence" value="ECO:0007669"/>
    <property type="project" value="InterPro"/>
</dbReference>
<evidence type="ECO:0000313" key="5">
    <source>
        <dbReference type="Proteomes" id="UP000199161"/>
    </source>
</evidence>
<evidence type="ECO:0000313" key="4">
    <source>
        <dbReference type="EMBL" id="SFC32356.1"/>
    </source>
</evidence>
<name>A0A1I1I856_NATHA</name>
<dbReference type="CDD" id="cd18793">
    <property type="entry name" value="SF2_C_SNF"/>
    <property type="match status" value="1"/>
</dbReference>
<protein>
    <submittedName>
        <fullName evidence="4">RNA polymerase recycling family C-terminal</fullName>
    </submittedName>
</protein>